<gene>
    <name evidence="3" type="ORF">PLOB_00035552</name>
</gene>
<protein>
    <submittedName>
        <fullName evidence="3">Uncharacterized protein</fullName>
    </submittedName>
</protein>
<evidence type="ECO:0000313" key="4">
    <source>
        <dbReference type="Proteomes" id="UP001159405"/>
    </source>
</evidence>
<dbReference type="SUPFAM" id="SSF47823">
    <property type="entry name" value="lambda integrase-like, N-terminal domain"/>
    <property type="match status" value="1"/>
</dbReference>
<name>A0ABN8MWK5_9CNID</name>
<comment type="caution">
    <text evidence="3">The sequence shown here is derived from an EMBL/GenBank/DDBJ whole genome shotgun (WGS) entry which is preliminary data.</text>
</comment>
<reference evidence="3 4" key="1">
    <citation type="submission" date="2022-05" db="EMBL/GenBank/DDBJ databases">
        <authorList>
            <consortium name="Genoscope - CEA"/>
            <person name="William W."/>
        </authorList>
    </citation>
    <scope>NUCLEOTIDE SEQUENCE [LARGE SCALE GENOMIC DNA]</scope>
</reference>
<dbReference type="EMBL" id="CALNXK010000005">
    <property type="protein sequence ID" value="CAH3037368.1"/>
    <property type="molecule type" value="Genomic_DNA"/>
</dbReference>
<dbReference type="InterPro" id="IPR010998">
    <property type="entry name" value="Integrase_recombinase_N"/>
</dbReference>
<feature type="region of interest" description="Disordered" evidence="2">
    <location>
        <begin position="53"/>
        <end position="72"/>
    </location>
</feature>
<proteinExistence type="predicted"/>
<organism evidence="3 4">
    <name type="scientific">Porites lobata</name>
    <dbReference type="NCBI Taxonomy" id="104759"/>
    <lineage>
        <taxon>Eukaryota</taxon>
        <taxon>Metazoa</taxon>
        <taxon>Cnidaria</taxon>
        <taxon>Anthozoa</taxon>
        <taxon>Hexacorallia</taxon>
        <taxon>Scleractinia</taxon>
        <taxon>Fungiina</taxon>
        <taxon>Poritidae</taxon>
        <taxon>Porites</taxon>
    </lineage>
</organism>
<sequence>MNTQPQIYISWFPDAFAQRTDAFQITWLQFFSFLNDMSLNVLQTANSVAPTEQSATFTHPAATPTSPAGPPAVSGLDGYRQTLLSNGISEQTAELPHSQSWGRGTAAAYNSAWKQRSSWCGQRKIDPFCSSLATIADYLTELLNKGESYRIISNHVSAISAFHTPICDIRVGQQELICKVVGACFNGNLPQPKYVVTWDVNKVLVYIHSLGDNSTLSDNFSTLKLSMLLALASAGRSSDLRALNVRYKSALYK</sequence>
<dbReference type="Proteomes" id="UP001159405">
    <property type="component" value="Unassembled WGS sequence"/>
</dbReference>
<keyword evidence="1" id="KW-0238">DNA-binding</keyword>
<dbReference type="PANTHER" id="PTHR35617">
    <property type="entry name" value="PHAGE_INTEGRASE DOMAIN-CONTAINING PROTEIN"/>
    <property type="match status" value="1"/>
</dbReference>
<feature type="compositionally biased region" description="Low complexity" evidence="2">
    <location>
        <begin position="55"/>
        <end position="66"/>
    </location>
</feature>
<evidence type="ECO:0000313" key="3">
    <source>
        <dbReference type="EMBL" id="CAH3037368.1"/>
    </source>
</evidence>
<dbReference type="PANTHER" id="PTHR35617:SF3">
    <property type="entry name" value="CORE-BINDING (CB) DOMAIN-CONTAINING PROTEIN"/>
    <property type="match status" value="1"/>
</dbReference>
<accession>A0ABN8MWK5</accession>
<evidence type="ECO:0000256" key="1">
    <source>
        <dbReference type="ARBA" id="ARBA00023125"/>
    </source>
</evidence>
<keyword evidence="4" id="KW-1185">Reference proteome</keyword>
<dbReference type="Gene3D" id="1.10.150.130">
    <property type="match status" value="1"/>
</dbReference>
<evidence type="ECO:0000256" key="2">
    <source>
        <dbReference type="SAM" id="MobiDB-lite"/>
    </source>
</evidence>